<keyword evidence="8" id="KW-1185">Reference proteome</keyword>
<dbReference type="PANTHER" id="PTHR45686">
    <property type="entry name" value="ADP-RIBOSYLATION FACTOR GTPASE ACTIVATING PROTEIN 3, ISOFORM H-RELATED"/>
    <property type="match status" value="1"/>
</dbReference>
<organism evidence="8 9">
    <name type="scientific">Bombus terrestris</name>
    <name type="common">Buff-tailed bumblebee</name>
    <name type="synonym">Apis terrestris</name>
    <dbReference type="NCBI Taxonomy" id="30195"/>
    <lineage>
        <taxon>Eukaryota</taxon>
        <taxon>Metazoa</taxon>
        <taxon>Ecdysozoa</taxon>
        <taxon>Arthropoda</taxon>
        <taxon>Hexapoda</taxon>
        <taxon>Insecta</taxon>
        <taxon>Pterygota</taxon>
        <taxon>Neoptera</taxon>
        <taxon>Endopterygota</taxon>
        <taxon>Hymenoptera</taxon>
        <taxon>Apocrita</taxon>
        <taxon>Aculeata</taxon>
        <taxon>Apoidea</taxon>
        <taxon>Anthophila</taxon>
        <taxon>Apidae</taxon>
        <taxon>Bombus</taxon>
        <taxon>Bombus</taxon>
    </lineage>
</organism>
<keyword evidence="3 5" id="KW-0863">Zinc-finger</keyword>
<evidence type="ECO:0000256" key="2">
    <source>
        <dbReference type="ARBA" id="ARBA00022723"/>
    </source>
</evidence>
<evidence type="ECO:0000259" key="7">
    <source>
        <dbReference type="PROSITE" id="PS50115"/>
    </source>
</evidence>
<feature type="domain" description="Arf-GAP" evidence="7">
    <location>
        <begin position="12"/>
        <end position="129"/>
    </location>
</feature>
<feature type="region of interest" description="Disordered" evidence="6">
    <location>
        <begin position="408"/>
        <end position="428"/>
    </location>
</feature>
<gene>
    <name evidence="9" type="primary">LOC100649958</name>
</gene>
<dbReference type="GO" id="GO:0008270">
    <property type="term" value="F:zinc ion binding"/>
    <property type="evidence" value="ECO:0007669"/>
    <property type="project" value="UniProtKB-KW"/>
</dbReference>
<dbReference type="GO" id="GO:0048205">
    <property type="term" value="P:COPI coating of Golgi vesicle"/>
    <property type="evidence" value="ECO:0007669"/>
    <property type="project" value="TreeGrafter"/>
</dbReference>
<dbReference type="PANTHER" id="PTHR45686:SF4">
    <property type="entry name" value="ADP-RIBOSYLATION FACTOR GTPASE ACTIVATING PROTEIN 3, ISOFORM H"/>
    <property type="match status" value="1"/>
</dbReference>
<dbReference type="GO" id="GO:0005096">
    <property type="term" value="F:GTPase activator activity"/>
    <property type="evidence" value="ECO:0007669"/>
    <property type="project" value="UniProtKB-KW"/>
</dbReference>
<dbReference type="KEGG" id="bter:100649958"/>
<evidence type="ECO:0000256" key="6">
    <source>
        <dbReference type="SAM" id="MobiDB-lite"/>
    </source>
</evidence>
<feature type="region of interest" description="Disordered" evidence="6">
    <location>
        <begin position="177"/>
        <end position="254"/>
    </location>
</feature>
<dbReference type="FunFam" id="1.10.220.150:FF:000004">
    <property type="entry name" value="Putative ADP-ribosylation factor GTPase-activating protein 2"/>
    <property type="match status" value="1"/>
</dbReference>
<feature type="compositionally biased region" description="Basic and acidic residues" evidence="6">
    <location>
        <begin position="270"/>
        <end position="287"/>
    </location>
</feature>
<evidence type="ECO:0000256" key="4">
    <source>
        <dbReference type="ARBA" id="ARBA00022833"/>
    </source>
</evidence>
<feature type="compositionally biased region" description="Low complexity" evidence="6">
    <location>
        <begin position="183"/>
        <end position="194"/>
    </location>
</feature>
<dbReference type="SUPFAM" id="SSF57863">
    <property type="entry name" value="ArfGap/RecO-like zinc finger"/>
    <property type="match status" value="1"/>
</dbReference>
<dbReference type="SMART" id="SM00105">
    <property type="entry name" value="ArfGap"/>
    <property type="match status" value="1"/>
</dbReference>
<keyword evidence="4" id="KW-0862">Zinc</keyword>
<evidence type="ECO:0000313" key="9">
    <source>
        <dbReference type="RefSeq" id="XP_003395962.1"/>
    </source>
</evidence>
<dbReference type="AlphaFoldDB" id="A0A9B0F2L9"/>
<dbReference type="RefSeq" id="XP_003395962.1">
    <property type="nucleotide sequence ID" value="XM_003395914.4"/>
</dbReference>
<dbReference type="CTD" id="26286"/>
<evidence type="ECO:0000256" key="1">
    <source>
        <dbReference type="ARBA" id="ARBA00022468"/>
    </source>
</evidence>
<feature type="compositionally biased region" description="Polar residues" evidence="6">
    <location>
        <begin position="208"/>
        <end position="227"/>
    </location>
</feature>
<dbReference type="PROSITE" id="PS50115">
    <property type="entry name" value="ARFGAP"/>
    <property type="match status" value="1"/>
</dbReference>
<evidence type="ECO:0000256" key="3">
    <source>
        <dbReference type="ARBA" id="ARBA00022771"/>
    </source>
</evidence>
<proteinExistence type="predicted"/>
<dbReference type="PRINTS" id="PR00405">
    <property type="entry name" value="REVINTRACTNG"/>
</dbReference>
<dbReference type="InterPro" id="IPR001164">
    <property type="entry name" value="ArfGAP_dom"/>
</dbReference>
<dbReference type="Gene3D" id="1.10.220.150">
    <property type="entry name" value="Arf GTPase activating protein"/>
    <property type="match status" value="1"/>
</dbReference>
<dbReference type="CDD" id="cd08831">
    <property type="entry name" value="ArfGap_ArfGap2_3_like"/>
    <property type="match status" value="1"/>
</dbReference>
<dbReference type="GO" id="GO:0000139">
    <property type="term" value="C:Golgi membrane"/>
    <property type="evidence" value="ECO:0007669"/>
    <property type="project" value="GOC"/>
</dbReference>
<sequence>MADPAPSKSDIEEIFKRLRAIPTNKTCFDCNAKNPAWSSVTYGVFLCIDCSAVHRGLGVHLTFVRSTQLDTNWTWLQLRNMQLGGNANARKYFAQHNCTTTDAQQKYNSRAAMQYREKLAQASAQAMRRYGTKVFLPSTKNKTMLHLDDDPTSTSEEQAEVDFFKEHESAEIYHQSSLYPEGNSVPASNSVSVNDNEDKNNQKDSLETAANSLGPTVKLSDSTSNLVSERKSTIGVRKVSNKRSGLGKKTGGLGAQRVKTNFDELEKSVAEANKEPQEKDQQENTKEEQDEIATRLAYRYEKNLSEQAKKIEQRTKQLDPSKATQAERLGMGFNTRSGASHSALGDMRTIMQETSSRTITASEPRPRDVDVERDPFINLDEFYVVFSTPYSGSTNNKSRNEEVIVVAEPEPPKRVAPPSSKPNNSKNDVKTMVEGEAQKKFGSAKAISSDQYFQDNKDDDSWERKNNLRRFEGSSSISSADYFGTGSSTVTSPTSSLSIRLSGGRTGVDLDDVRESVRQGVNKVAGRLSSLANAAVSSLQDRYGL</sequence>
<feature type="region of interest" description="Disordered" evidence="6">
    <location>
        <begin position="270"/>
        <end position="290"/>
    </location>
</feature>
<keyword evidence="1" id="KW-0343">GTPase activation</keyword>
<dbReference type="InterPro" id="IPR038508">
    <property type="entry name" value="ArfGAP_dom_sf"/>
</dbReference>
<reference evidence="9" key="1">
    <citation type="submission" date="2025-08" db="UniProtKB">
        <authorList>
            <consortium name="RefSeq"/>
        </authorList>
    </citation>
    <scope>IDENTIFICATION</scope>
</reference>
<evidence type="ECO:0000313" key="8">
    <source>
        <dbReference type="Proteomes" id="UP000835206"/>
    </source>
</evidence>
<protein>
    <submittedName>
        <fullName evidence="9">ADP-ribosylation factor GTPase-activating protein 2 isoform X1</fullName>
    </submittedName>
</protein>
<dbReference type="Proteomes" id="UP000835206">
    <property type="component" value="Chromosome 6"/>
</dbReference>
<feature type="compositionally biased region" description="Basic and acidic residues" evidence="6">
    <location>
        <begin position="196"/>
        <end position="206"/>
    </location>
</feature>
<dbReference type="InterPro" id="IPR037278">
    <property type="entry name" value="ARFGAP/RecO"/>
</dbReference>
<evidence type="ECO:0000256" key="5">
    <source>
        <dbReference type="PROSITE-ProRule" id="PRU00288"/>
    </source>
</evidence>
<dbReference type="GeneID" id="100649958"/>
<name>A0A9B0F2L9_BOMTE</name>
<accession>A0A9B0F2L9</accession>
<dbReference type="Pfam" id="PF01412">
    <property type="entry name" value="ArfGap"/>
    <property type="match status" value="1"/>
</dbReference>
<keyword evidence="2" id="KW-0479">Metal-binding</keyword>
<dbReference type="OrthoDB" id="983479at2759"/>